<organism evidence="19 20">
    <name type="scientific">Pyxicephalus adspersus</name>
    <name type="common">African bullfrog</name>
    <dbReference type="NCBI Taxonomy" id="30357"/>
    <lineage>
        <taxon>Eukaryota</taxon>
        <taxon>Metazoa</taxon>
        <taxon>Chordata</taxon>
        <taxon>Craniata</taxon>
        <taxon>Vertebrata</taxon>
        <taxon>Euteleostomi</taxon>
        <taxon>Amphibia</taxon>
        <taxon>Batrachia</taxon>
        <taxon>Anura</taxon>
        <taxon>Neobatrachia</taxon>
        <taxon>Ranoidea</taxon>
        <taxon>Pyxicephalidae</taxon>
        <taxon>Pyxicephalinae</taxon>
        <taxon>Pyxicephalus</taxon>
    </lineage>
</organism>
<evidence type="ECO:0000256" key="17">
    <source>
        <dbReference type="SAM" id="MobiDB-lite"/>
    </source>
</evidence>
<keyword evidence="5 16" id="KW-0863">Zinc-finger</keyword>
<feature type="compositionally biased region" description="Basic and acidic residues" evidence="17">
    <location>
        <begin position="583"/>
        <end position="599"/>
    </location>
</feature>
<dbReference type="GO" id="GO:0000209">
    <property type="term" value="P:protein polyubiquitination"/>
    <property type="evidence" value="ECO:0007669"/>
    <property type="project" value="TreeGrafter"/>
</dbReference>
<evidence type="ECO:0000256" key="11">
    <source>
        <dbReference type="ARBA" id="ARBA00076856"/>
    </source>
</evidence>
<dbReference type="SUPFAM" id="SSF57850">
    <property type="entry name" value="RING/U-box"/>
    <property type="match status" value="1"/>
</dbReference>
<dbReference type="PROSITE" id="PS50089">
    <property type="entry name" value="ZF_RING_2"/>
    <property type="match status" value="1"/>
</dbReference>
<dbReference type="InterPro" id="IPR017907">
    <property type="entry name" value="Znf_RING_CS"/>
</dbReference>
<dbReference type="InterPro" id="IPR013083">
    <property type="entry name" value="Znf_RING/FYVE/PHD"/>
</dbReference>
<feature type="region of interest" description="Disordered" evidence="17">
    <location>
        <begin position="350"/>
        <end position="423"/>
    </location>
</feature>
<evidence type="ECO:0000313" key="20">
    <source>
        <dbReference type="Proteomes" id="UP001181693"/>
    </source>
</evidence>
<dbReference type="Pfam" id="PF00097">
    <property type="entry name" value="zf-C3HC4"/>
    <property type="match status" value="1"/>
</dbReference>
<dbReference type="InterPro" id="IPR058746">
    <property type="entry name" value="Znf_RING-type_Topors"/>
</dbReference>
<evidence type="ECO:0000256" key="3">
    <source>
        <dbReference type="ARBA" id="ARBA00022679"/>
    </source>
</evidence>
<dbReference type="GO" id="GO:0008270">
    <property type="term" value="F:zinc ion binding"/>
    <property type="evidence" value="ECO:0007669"/>
    <property type="project" value="UniProtKB-KW"/>
</dbReference>
<keyword evidence="20" id="KW-1185">Reference proteome</keyword>
<reference evidence="19" key="1">
    <citation type="thesis" date="2020" institute="ProQuest LLC" country="789 East Eisenhower Parkway, Ann Arbor, MI, USA">
        <title>Comparative Genomics and Chromosome Evolution.</title>
        <authorList>
            <person name="Mudd A.B."/>
        </authorList>
    </citation>
    <scope>NUCLEOTIDE SEQUENCE</scope>
    <source>
        <strain evidence="19">1538</strain>
        <tissue evidence="19">Blood</tissue>
    </source>
</reference>
<evidence type="ECO:0000256" key="9">
    <source>
        <dbReference type="ARBA" id="ARBA00023163"/>
    </source>
</evidence>
<keyword evidence="9" id="KW-0804">Transcription</keyword>
<evidence type="ECO:0000256" key="5">
    <source>
        <dbReference type="ARBA" id="ARBA00022771"/>
    </source>
</evidence>
<feature type="region of interest" description="Disordered" evidence="17">
    <location>
        <begin position="810"/>
        <end position="839"/>
    </location>
</feature>
<evidence type="ECO:0000256" key="13">
    <source>
        <dbReference type="ARBA" id="ARBA00079040"/>
    </source>
</evidence>
<feature type="compositionally biased region" description="Basic residues" evidence="17">
    <location>
        <begin position="810"/>
        <end position="825"/>
    </location>
</feature>
<dbReference type="FunFam" id="3.30.40.10:FF:000136">
    <property type="entry name" value="E3 ubiquitin-protein ligase Topors"/>
    <property type="match status" value="1"/>
</dbReference>
<dbReference type="GO" id="GO:0032391">
    <property type="term" value="C:photoreceptor connecting cilium"/>
    <property type="evidence" value="ECO:0007669"/>
    <property type="project" value="UniProtKB-ARBA"/>
</dbReference>
<evidence type="ECO:0000256" key="15">
    <source>
        <dbReference type="ARBA" id="ARBA00082108"/>
    </source>
</evidence>
<feature type="compositionally biased region" description="Polar residues" evidence="17">
    <location>
        <begin position="546"/>
        <end position="559"/>
    </location>
</feature>
<feature type="domain" description="RING-type" evidence="18">
    <location>
        <begin position="56"/>
        <end position="95"/>
    </location>
</feature>
<evidence type="ECO:0000256" key="8">
    <source>
        <dbReference type="ARBA" id="ARBA00023015"/>
    </source>
</evidence>
<dbReference type="GO" id="GO:0008630">
    <property type="term" value="P:intrinsic apoptotic signaling pathway in response to DNA damage"/>
    <property type="evidence" value="ECO:0007669"/>
    <property type="project" value="UniProtKB-ARBA"/>
</dbReference>
<keyword evidence="6" id="KW-0833">Ubl conjugation pathway</keyword>
<keyword evidence="7" id="KW-0862">Zinc</keyword>
<name>A0AAV3AAB7_PYXAD</name>
<dbReference type="PANTHER" id="PTHR46077">
    <property type="entry name" value="E3 UBIQUITIN-PROTEIN LIGASE TOPORS"/>
    <property type="match status" value="1"/>
</dbReference>
<feature type="compositionally biased region" description="Basic and acidic residues" evidence="17">
    <location>
        <begin position="516"/>
        <end position="545"/>
    </location>
</feature>
<feature type="region of interest" description="Disordered" evidence="17">
    <location>
        <begin position="689"/>
        <end position="777"/>
    </location>
</feature>
<dbReference type="Pfam" id="PF26084">
    <property type="entry name" value="PWI_Topors"/>
    <property type="match status" value="1"/>
</dbReference>
<evidence type="ECO:0000256" key="16">
    <source>
        <dbReference type="PROSITE-ProRule" id="PRU00175"/>
    </source>
</evidence>
<dbReference type="SMART" id="SM00184">
    <property type="entry name" value="RING"/>
    <property type="match status" value="1"/>
</dbReference>
<dbReference type="EMBL" id="DYDO01000003">
    <property type="protein sequence ID" value="DBA28186.1"/>
    <property type="molecule type" value="Genomic_DNA"/>
</dbReference>
<dbReference type="InterPro" id="IPR001841">
    <property type="entry name" value="Znf_RING"/>
</dbReference>
<dbReference type="EC" id="2.3.2.27" evidence="2"/>
<dbReference type="Proteomes" id="UP001181693">
    <property type="component" value="Unassembled WGS sequence"/>
</dbReference>
<dbReference type="CDD" id="cd16574">
    <property type="entry name" value="RING-HC_Topors"/>
    <property type="match status" value="1"/>
</dbReference>
<comment type="catalytic activity">
    <reaction evidence="1">
        <text>S-ubiquitinyl-[E2 ubiquitin-conjugating enzyme]-L-cysteine + [acceptor protein]-L-lysine = [E2 ubiquitin-conjugating enzyme]-L-cysteine + N(6)-ubiquitinyl-[acceptor protein]-L-lysine.</text>
        <dbReference type="EC" id="2.3.2.27"/>
    </reaction>
</comment>
<keyword evidence="8" id="KW-0805">Transcription regulation</keyword>
<dbReference type="InterPro" id="IPR058745">
    <property type="entry name" value="PWI_Topors"/>
</dbReference>
<dbReference type="GO" id="GO:0061630">
    <property type="term" value="F:ubiquitin protein ligase activity"/>
    <property type="evidence" value="ECO:0007669"/>
    <property type="project" value="UniProtKB-EC"/>
</dbReference>
<feature type="region of interest" description="Disordered" evidence="17">
    <location>
        <begin position="664"/>
        <end position="683"/>
    </location>
</feature>
<evidence type="ECO:0000256" key="6">
    <source>
        <dbReference type="ARBA" id="ARBA00022786"/>
    </source>
</evidence>
<evidence type="ECO:0000256" key="10">
    <source>
        <dbReference type="ARBA" id="ARBA00071236"/>
    </source>
</evidence>
<dbReference type="GO" id="GO:0006513">
    <property type="term" value="P:protein monoubiquitination"/>
    <property type="evidence" value="ECO:0007669"/>
    <property type="project" value="TreeGrafter"/>
</dbReference>
<keyword evidence="4" id="KW-0479">Metal-binding</keyword>
<dbReference type="PROSITE" id="PS00518">
    <property type="entry name" value="ZF_RING_1"/>
    <property type="match status" value="1"/>
</dbReference>
<feature type="compositionally biased region" description="Basic residues" evidence="17">
    <location>
        <begin position="619"/>
        <end position="631"/>
    </location>
</feature>
<feature type="region of interest" description="Disordered" evidence="17">
    <location>
        <begin position="1"/>
        <end position="52"/>
    </location>
</feature>
<feature type="compositionally biased region" description="Basic residues" evidence="17">
    <location>
        <begin position="665"/>
        <end position="676"/>
    </location>
</feature>
<accession>A0AAV3AAB7</accession>
<evidence type="ECO:0000256" key="2">
    <source>
        <dbReference type="ARBA" id="ARBA00012483"/>
    </source>
</evidence>
<evidence type="ECO:0000259" key="18">
    <source>
        <dbReference type="PROSITE" id="PS50089"/>
    </source>
</evidence>
<feature type="region of interest" description="Disordered" evidence="17">
    <location>
        <begin position="459"/>
        <end position="640"/>
    </location>
</feature>
<proteinExistence type="predicted"/>
<protein>
    <recommendedName>
        <fullName evidence="10">E3 ubiquitin-protein ligase Topors</fullName>
        <ecNumber evidence="2">2.3.2.27</ecNumber>
    </recommendedName>
    <alternativeName>
        <fullName evidence="11">RING-type E3 ubiquitin transferase Topors</fullName>
    </alternativeName>
    <alternativeName>
        <fullName evidence="13">SUMO1-protein E3 ligase Topors</fullName>
    </alternativeName>
    <alternativeName>
        <fullName evidence="12">Topoisomerase I-binding RING finger protein</fullName>
    </alternativeName>
    <alternativeName>
        <fullName evidence="14">Topoisomerase I-binding arginine/serine-rich protein</fullName>
    </alternativeName>
    <alternativeName>
        <fullName evidence="15">Tumor suppressor p53-binding protein 3</fullName>
    </alternativeName>
</protein>
<dbReference type="PANTHER" id="PTHR46077:SF1">
    <property type="entry name" value="TOP1 BINDING ARGININE_SERINE RICH PROTEIN, E3 UBIQUITIN LIGASE"/>
    <property type="match status" value="1"/>
</dbReference>
<evidence type="ECO:0000256" key="7">
    <source>
        <dbReference type="ARBA" id="ARBA00022833"/>
    </source>
</evidence>
<keyword evidence="3" id="KW-0808">Transferase</keyword>
<evidence type="ECO:0000256" key="14">
    <source>
        <dbReference type="ARBA" id="ARBA00079184"/>
    </source>
</evidence>
<dbReference type="Gene3D" id="3.30.40.10">
    <property type="entry name" value="Zinc/RING finger domain, C3HC4 (zinc finger)"/>
    <property type="match status" value="1"/>
</dbReference>
<feature type="compositionally biased region" description="Polar residues" evidence="17">
    <location>
        <begin position="376"/>
        <end position="390"/>
    </location>
</feature>
<gene>
    <name evidence="19" type="ORF">GDO54_008584</name>
</gene>
<feature type="compositionally biased region" description="Basic residues" evidence="17">
    <location>
        <begin position="492"/>
        <end position="501"/>
    </location>
</feature>
<dbReference type="AlphaFoldDB" id="A0AAV3AAB7"/>
<feature type="compositionally biased region" description="Polar residues" evidence="17">
    <location>
        <begin position="716"/>
        <end position="731"/>
    </location>
</feature>
<feature type="compositionally biased region" description="Basic residues" evidence="17">
    <location>
        <begin position="1"/>
        <end position="11"/>
    </location>
</feature>
<feature type="compositionally biased region" description="Low complexity" evidence="17">
    <location>
        <begin position="600"/>
        <end position="611"/>
    </location>
</feature>
<evidence type="ECO:0000313" key="19">
    <source>
        <dbReference type="EMBL" id="DBA28186.1"/>
    </source>
</evidence>
<feature type="compositionally biased region" description="Low complexity" evidence="17">
    <location>
        <begin position="401"/>
        <end position="412"/>
    </location>
</feature>
<comment type="caution">
    <text evidence="19">The sequence shown here is derived from an EMBL/GenBank/DDBJ whole genome shotgun (WGS) entry which is preliminary data.</text>
</comment>
<evidence type="ECO:0000256" key="1">
    <source>
        <dbReference type="ARBA" id="ARBA00000900"/>
    </source>
</evidence>
<evidence type="ECO:0000256" key="12">
    <source>
        <dbReference type="ARBA" id="ARBA00076940"/>
    </source>
</evidence>
<sequence length="995" mass="113835">MREKKSRRKTARREESGTTMQSTSADDVIGAGSSKANSRKLHNKGSPTDVSPDSKCPICLDRFDNISHLDRCLHRFCFKCIKEWAKNKVECPLCKQPFNSILHSVRAEDDFKEYVLRPTLNGSFASPDGQRFRYRTTMTRDSHMPMQTLRSSAHRTFSPPDNGILFEPHTNRPSNQSGSNIQEMMRRLASRRQASAEGRIMRQIQEQELINFRRALYRSGIRVRNIQDGGRYRDISAEFFRRNPACLHRLVPWLKRELTVVFGTHGSLVNIVQHIIMSNVTRFDMESQAFLEDLQPFLLHRTEHFLHEFINFARCPYNIDAYDQHANYDCPAPSYEEGSESVSSVITISPDIREPDEPSSSVEISQAPWDDETPGPSYSTVEQETSNVFTSIDSSDEEPSSSRLDSTNLNNDNTDDNHRQNLPSDDCIIVGFVKPLAERTPELVELSSDSEPSLCEVKIEQTKKPQEKPFPLYGSSESHRSSSSSSRSSDKHSRKTKHRRKTSSEKSHSKKRREKKSTDASSRRFLDSRKDDRHLHNEGTSKWREQSLSSDCYSRSSQNKIHDGHKKWHSKSKHKTKSRERRNKSWRERRQSRSRDRSSSWRSRTVSLSSESSRERNRSISRKGKRSRGRSGSHDSDNIDNYRRTYHWEYTYYSRNRDREEFQKSYKKHSYGRGHGSRFSASPDYHLQTFSQKKESRKQRDCNADKQSYRSRSRSNSHANTAGAQQAQSDKPSGKRKYKTRHLEPQNKSKSNCETAITKGKDNPTQTGLGGSEDKLIDNSLNEPKIKWSKKTRSPSVEIVYEGKCTEVAKRHKKKKKKHKKKHKRDQSSPVVIRIDSDSDSPVRLDVPCGFDVKTQPDKNIIESNLAVISDSPTTSAPINTMKQDCEEATSPFSKPCDLPLVNKYLDNTSDLLDGLLFDESLVGQALIPAPTPQETEAGRSQEILPETSSEQLENMPSTAPLLTASEESTAENSLDTFAETVCEHLVEHLSPTIL</sequence>
<feature type="compositionally biased region" description="Basic residues" evidence="17">
    <location>
        <begin position="563"/>
        <end position="582"/>
    </location>
</feature>
<dbReference type="InterPro" id="IPR018957">
    <property type="entry name" value="Znf_C3HC4_RING-type"/>
</dbReference>
<evidence type="ECO:0000256" key="4">
    <source>
        <dbReference type="ARBA" id="ARBA00022723"/>
    </source>
</evidence>
<feature type="compositionally biased region" description="Basic and acidic residues" evidence="17">
    <location>
        <begin position="692"/>
        <end position="708"/>
    </location>
</feature>